<protein>
    <submittedName>
        <fullName evidence="2">Uncharacterized protein</fullName>
    </submittedName>
</protein>
<sequence length="78" mass="9540">TRITADRSFLERVLIQYWFHMMFLVIFTLHNFTMLSILKSTCRFQPSKELNQKMNSVQLKLSYELKLIFYLLQFQENN</sequence>
<dbReference type="Proteomes" id="UP000276133">
    <property type="component" value="Unassembled WGS sequence"/>
</dbReference>
<evidence type="ECO:0000256" key="1">
    <source>
        <dbReference type="SAM" id="Phobius"/>
    </source>
</evidence>
<proteinExistence type="predicted"/>
<keyword evidence="3" id="KW-1185">Reference proteome</keyword>
<feature type="non-terminal residue" evidence="2">
    <location>
        <position position="1"/>
    </location>
</feature>
<organism evidence="2 3">
    <name type="scientific">Brachionus plicatilis</name>
    <name type="common">Marine rotifer</name>
    <name type="synonym">Brachionus muelleri</name>
    <dbReference type="NCBI Taxonomy" id="10195"/>
    <lineage>
        <taxon>Eukaryota</taxon>
        <taxon>Metazoa</taxon>
        <taxon>Spiralia</taxon>
        <taxon>Gnathifera</taxon>
        <taxon>Rotifera</taxon>
        <taxon>Eurotatoria</taxon>
        <taxon>Monogononta</taxon>
        <taxon>Pseudotrocha</taxon>
        <taxon>Ploima</taxon>
        <taxon>Brachionidae</taxon>
        <taxon>Brachionus</taxon>
    </lineage>
</organism>
<keyword evidence="1" id="KW-0812">Transmembrane</keyword>
<keyword evidence="1" id="KW-1133">Transmembrane helix</keyword>
<evidence type="ECO:0000313" key="3">
    <source>
        <dbReference type="Proteomes" id="UP000276133"/>
    </source>
</evidence>
<keyword evidence="1" id="KW-0472">Membrane</keyword>
<dbReference type="AlphaFoldDB" id="A0A3M7PCN0"/>
<comment type="caution">
    <text evidence="2">The sequence shown here is derived from an EMBL/GenBank/DDBJ whole genome shotgun (WGS) entry which is preliminary data.</text>
</comment>
<accession>A0A3M7PCN0</accession>
<name>A0A3M7PCN0_BRAPC</name>
<evidence type="ECO:0000313" key="2">
    <source>
        <dbReference type="EMBL" id="RMZ96861.1"/>
    </source>
</evidence>
<reference evidence="2 3" key="1">
    <citation type="journal article" date="2018" name="Sci. Rep.">
        <title>Genomic signatures of local adaptation to the degree of environmental predictability in rotifers.</title>
        <authorList>
            <person name="Franch-Gras L."/>
            <person name="Hahn C."/>
            <person name="Garcia-Roger E.M."/>
            <person name="Carmona M.J."/>
            <person name="Serra M."/>
            <person name="Gomez A."/>
        </authorList>
    </citation>
    <scope>NUCLEOTIDE SEQUENCE [LARGE SCALE GENOMIC DNA]</scope>
    <source>
        <strain evidence="2">HYR1</strain>
    </source>
</reference>
<dbReference type="EMBL" id="REGN01011835">
    <property type="protein sequence ID" value="RMZ96861.1"/>
    <property type="molecule type" value="Genomic_DNA"/>
</dbReference>
<gene>
    <name evidence="2" type="ORF">BpHYR1_015052</name>
</gene>
<feature type="transmembrane region" description="Helical" evidence="1">
    <location>
        <begin position="17"/>
        <end position="38"/>
    </location>
</feature>